<evidence type="ECO:0000313" key="1">
    <source>
        <dbReference type="EMBL" id="KRM47032.1"/>
    </source>
</evidence>
<reference evidence="1 2" key="1">
    <citation type="journal article" date="2015" name="Genome Announc.">
        <title>Expanding the biotechnology potential of lactobacilli through comparative genomics of 213 strains and associated genera.</title>
        <authorList>
            <person name="Sun Z."/>
            <person name="Harris H.M."/>
            <person name="McCann A."/>
            <person name="Guo C."/>
            <person name="Argimon S."/>
            <person name="Zhang W."/>
            <person name="Yang X."/>
            <person name="Jeffery I.B."/>
            <person name="Cooney J.C."/>
            <person name="Kagawa T.F."/>
            <person name="Liu W."/>
            <person name="Song Y."/>
            <person name="Salvetti E."/>
            <person name="Wrobel A."/>
            <person name="Rasinkangas P."/>
            <person name="Parkhill J."/>
            <person name="Rea M.C."/>
            <person name="O'Sullivan O."/>
            <person name="Ritari J."/>
            <person name="Douillard F.P."/>
            <person name="Paul Ross R."/>
            <person name="Yang R."/>
            <person name="Briner A.E."/>
            <person name="Felis G.E."/>
            <person name="de Vos W.M."/>
            <person name="Barrangou R."/>
            <person name="Klaenhammer T.R."/>
            <person name="Caufield P.W."/>
            <person name="Cui Y."/>
            <person name="Zhang H."/>
            <person name="O'Toole P.W."/>
        </authorList>
    </citation>
    <scope>NUCLEOTIDE SEQUENCE [LARGE SCALE GENOMIC DNA]</scope>
    <source>
        <strain evidence="1 2">DSM 5707</strain>
    </source>
</reference>
<evidence type="ECO:0000313" key="2">
    <source>
        <dbReference type="Proteomes" id="UP000051957"/>
    </source>
</evidence>
<comment type="caution">
    <text evidence="1">The sequence shown here is derived from an EMBL/GenBank/DDBJ whole genome shotgun (WGS) entry which is preliminary data.</text>
</comment>
<dbReference type="GO" id="GO:0006281">
    <property type="term" value="P:DNA repair"/>
    <property type="evidence" value="ECO:0007669"/>
    <property type="project" value="TreeGrafter"/>
</dbReference>
<dbReference type="PANTHER" id="PTHR43434">
    <property type="entry name" value="PHOSPHOGLYCOLATE PHOSPHATASE"/>
    <property type="match status" value="1"/>
</dbReference>
<dbReference type="Pfam" id="PF13419">
    <property type="entry name" value="HAD_2"/>
    <property type="match status" value="1"/>
</dbReference>
<dbReference type="GeneID" id="69803344"/>
<dbReference type="Proteomes" id="UP000051957">
    <property type="component" value="Unassembled WGS sequence"/>
</dbReference>
<organism evidence="1 2">
    <name type="scientific">Lentilactobacillus parabuchneri DSM 5707 = NBRC 107865</name>
    <dbReference type="NCBI Taxonomy" id="1423784"/>
    <lineage>
        <taxon>Bacteria</taxon>
        <taxon>Bacillati</taxon>
        <taxon>Bacillota</taxon>
        <taxon>Bacilli</taxon>
        <taxon>Lactobacillales</taxon>
        <taxon>Lactobacillaceae</taxon>
        <taxon>Lentilactobacillus</taxon>
    </lineage>
</organism>
<dbReference type="AlphaFoldDB" id="A0A0R1YWN4"/>
<dbReference type="InterPro" id="IPR023214">
    <property type="entry name" value="HAD_sf"/>
</dbReference>
<dbReference type="NCBIfam" id="TIGR01549">
    <property type="entry name" value="HAD-SF-IA-v1"/>
    <property type="match status" value="1"/>
</dbReference>
<name>A0A0R1YWN4_9LACO</name>
<evidence type="ECO:0008006" key="3">
    <source>
        <dbReference type="Google" id="ProtNLM"/>
    </source>
</evidence>
<sequence length="214" mass="24162">MTKISNYIFDIDGTILDTFDMYMPALFDVLKKHNYVFTLGEVYQIQHQLFGIAADDALKQISCLHDDRDDIKREWIDLAYKRLDRVKVYPQIPQVLNELAGRDNVHLGIVTSKVADEYHQYFVNHYPFATLFTTAVTASDTQAHKPAPDPILLAMEKLHADPSNTVYIGDMETDLQAAHAAGTNFAGALYGSVNPEAIQQADYKLTKPEELLII</sequence>
<dbReference type="RefSeq" id="WP_057910941.1">
    <property type="nucleotide sequence ID" value="NZ_AZGK01000003.1"/>
</dbReference>
<dbReference type="SFLD" id="SFLDS00003">
    <property type="entry name" value="Haloacid_Dehalogenase"/>
    <property type="match status" value="1"/>
</dbReference>
<dbReference type="GO" id="GO:0008967">
    <property type="term" value="F:phosphoglycolate phosphatase activity"/>
    <property type="evidence" value="ECO:0007669"/>
    <property type="project" value="TreeGrafter"/>
</dbReference>
<dbReference type="PATRIC" id="fig|1423784.4.peg.1496"/>
<dbReference type="Gene3D" id="3.40.50.1000">
    <property type="entry name" value="HAD superfamily/HAD-like"/>
    <property type="match status" value="1"/>
</dbReference>
<dbReference type="InterPro" id="IPR050155">
    <property type="entry name" value="HAD-like_hydrolase_sf"/>
</dbReference>
<dbReference type="PANTHER" id="PTHR43434:SF26">
    <property type="entry name" value="PYROPHOSPHATASE PPAX"/>
    <property type="match status" value="1"/>
</dbReference>
<dbReference type="InterPro" id="IPR041492">
    <property type="entry name" value="HAD_2"/>
</dbReference>
<gene>
    <name evidence="1" type="ORF">FC51_GL001463</name>
</gene>
<dbReference type="EMBL" id="AZGK01000003">
    <property type="protein sequence ID" value="KRM47032.1"/>
    <property type="molecule type" value="Genomic_DNA"/>
</dbReference>
<dbReference type="GO" id="GO:0005829">
    <property type="term" value="C:cytosol"/>
    <property type="evidence" value="ECO:0007669"/>
    <property type="project" value="TreeGrafter"/>
</dbReference>
<protein>
    <recommendedName>
        <fullName evidence="3">HAD-superfamily hydrolase</fullName>
    </recommendedName>
</protein>
<dbReference type="Gene3D" id="1.10.150.240">
    <property type="entry name" value="Putative phosphatase, domain 2"/>
    <property type="match status" value="1"/>
</dbReference>
<accession>A0A0R1YWN4</accession>
<dbReference type="SFLD" id="SFLDG01129">
    <property type="entry name" value="C1.5:_HAD__Beta-PGM__Phosphata"/>
    <property type="match status" value="1"/>
</dbReference>
<proteinExistence type="predicted"/>
<dbReference type="InterPro" id="IPR036412">
    <property type="entry name" value="HAD-like_sf"/>
</dbReference>
<dbReference type="InterPro" id="IPR023198">
    <property type="entry name" value="PGP-like_dom2"/>
</dbReference>
<dbReference type="SUPFAM" id="SSF56784">
    <property type="entry name" value="HAD-like"/>
    <property type="match status" value="1"/>
</dbReference>
<dbReference type="InterPro" id="IPR006439">
    <property type="entry name" value="HAD-SF_hydro_IA"/>
</dbReference>